<dbReference type="GO" id="GO:0000149">
    <property type="term" value="F:SNARE binding"/>
    <property type="evidence" value="ECO:0007669"/>
    <property type="project" value="TreeGrafter"/>
</dbReference>
<comment type="caution">
    <text evidence="5">The sequence shown here is derived from an EMBL/GenBank/DDBJ whole genome shotgun (WGS) entry which is preliminary data.</text>
</comment>
<dbReference type="PROSITE" id="PS50004">
    <property type="entry name" value="C2"/>
    <property type="match status" value="2"/>
</dbReference>
<keyword evidence="3" id="KW-0472">Membrane</keyword>
<feature type="domain" description="C2" evidence="4">
    <location>
        <begin position="448"/>
        <end position="586"/>
    </location>
</feature>
<feature type="region of interest" description="Disordered" evidence="2">
    <location>
        <begin position="130"/>
        <end position="177"/>
    </location>
</feature>
<dbReference type="GO" id="GO:0005886">
    <property type="term" value="C:plasma membrane"/>
    <property type="evidence" value="ECO:0007669"/>
    <property type="project" value="TreeGrafter"/>
</dbReference>
<name>A0AAN7SDW7_9COLE</name>
<protein>
    <recommendedName>
        <fullName evidence="4">C2 domain-containing protein</fullName>
    </recommendedName>
</protein>
<dbReference type="InterPro" id="IPR035892">
    <property type="entry name" value="C2_domain_sf"/>
</dbReference>
<evidence type="ECO:0000313" key="6">
    <source>
        <dbReference type="Proteomes" id="UP001353858"/>
    </source>
</evidence>
<keyword evidence="3" id="KW-1133">Transmembrane helix</keyword>
<feature type="region of interest" description="Disordered" evidence="2">
    <location>
        <begin position="191"/>
        <end position="297"/>
    </location>
</feature>
<dbReference type="PRINTS" id="PR00399">
    <property type="entry name" value="SYNAPTOTAGMN"/>
</dbReference>
<dbReference type="PANTHER" id="PTHR10024">
    <property type="entry name" value="SYNAPTOTAGMIN"/>
    <property type="match status" value="1"/>
</dbReference>
<feature type="compositionally biased region" description="Low complexity" evidence="2">
    <location>
        <begin position="239"/>
        <end position="252"/>
    </location>
</feature>
<dbReference type="GO" id="GO:0070382">
    <property type="term" value="C:exocytic vesicle"/>
    <property type="evidence" value="ECO:0007669"/>
    <property type="project" value="TreeGrafter"/>
</dbReference>
<evidence type="ECO:0000256" key="3">
    <source>
        <dbReference type="SAM" id="Phobius"/>
    </source>
</evidence>
<dbReference type="SMART" id="SM00239">
    <property type="entry name" value="C2"/>
    <property type="match status" value="2"/>
</dbReference>
<feature type="compositionally biased region" description="Low complexity" evidence="2">
    <location>
        <begin position="195"/>
        <end position="211"/>
    </location>
</feature>
<dbReference type="PANTHER" id="PTHR10024:SF378">
    <property type="entry name" value="SYNAPTOTAGMIN BETA, ISOFORM D"/>
    <property type="match status" value="1"/>
</dbReference>
<proteinExistence type="predicted"/>
<feature type="compositionally biased region" description="Polar residues" evidence="2">
    <location>
        <begin position="253"/>
        <end position="266"/>
    </location>
</feature>
<feature type="transmembrane region" description="Helical" evidence="3">
    <location>
        <begin position="28"/>
        <end position="56"/>
    </location>
</feature>
<dbReference type="GO" id="GO:0001786">
    <property type="term" value="F:phosphatidylserine binding"/>
    <property type="evidence" value="ECO:0007669"/>
    <property type="project" value="TreeGrafter"/>
</dbReference>
<organism evidence="5 6">
    <name type="scientific">Aquatica leii</name>
    <dbReference type="NCBI Taxonomy" id="1421715"/>
    <lineage>
        <taxon>Eukaryota</taxon>
        <taxon>Metazoa</taxon>
        <taxon>Ecdysozoa</taxon>
        <taxon>Arthropoda</taxon>
        <taxon>Hexapoda</taxon>
        <taxon>Insecta</taxon>
        <taxon>Pterygota</taxon>
        <taxon>Neoptera</taxon>
        <taxon>Endopterygota</taxon>
        <taxon>Coleoptera</taxon>
        <taxon>Polyphaga</taxon>
        <taxon>Elateriformia</taxon>
        <taxon>Elateroidea</taxon>
        <taxon>Lampyridae</taxon>
        <taxon>Luciolinae</taxon>
        <taxon>Aquatica</taxon>
    </lineage>
</organism>
<gene>
    <name evidence="5" type="ORF">RN001_003327</name>
</gene>
<dbReference type="GO" id="GO:0005509">
    <property type="term" value="F:calcium ion binding"/>
    <property type="evidence" value="ECO:0007669"/>
    <property type="project" value="TreeGrafter"/>
</dbReference>
<dbReference type="InterPro" id="IPR001565">
    <property type="entry name" value="Synaptotagmin"/>
</dbReference>
<dbReference type="InterPro" id="IPR000008">
    <property type="entry name" value="C2_dom"/>
</dbReference>
<dbReference type="GO" id="GO:0030276">
    <property type="term" value="F:clathrin binding"/>
    <property type="evidence" value="ECO:0007669"/>
    <property type="project" value="TreeGrafter"/>
</dbReference>
<evidence type="ECO:0000256" key="2">
    <source>
        <dbReference type="SAM" id="MobiDB-lite"/>
    </source>
</evidence>
<feature type="domain" description="C2" evidence="4">
    <location>
        <begin position="320"/>
        <end position="440"/>
    </location>
</feature>
<feature type="compositionally biased region" description="Low complexity" evidence="2">
    <location>
        <begin position="152"/>
        <end position="164"/>
    </location>
</feature>
<dbReference type="GO" id="GO:0005544">
    <property type="term" value="F:calcium-dependent phospholipid binding"/>
    <property type="evidence" value="ECO:0007669"/>
    <property type="project" value="TreeGrafter"/>
</dbReference>
<dbReference type="SUPFAM" id="SSF49562">
    <property type="entry name" value="C2 domain (Calcium/lipid-binding domain, CaLB)"/>
    <property type="match status" value="2"/>
</dbReference>
<keyword evidence="1" id="KW-0677">Repeat</keyword>
<dbReference type="Proteomes" id="UP001353858">
    <property type="component" value="Unassembled WGS sequence"/>
</dbReference>
<dbReference type="GO" id="GO:0017156">
    <property type="term" value="P:calcium-ion regulated exocytosis"/>
    <property type="evidence" value="ECO:0007669"/>
    <property type="project" value="TreeGrafter"/>
</dbReference>
<dbReference type="Pfam" id="PF00168">
    <property type="entry name" value="C2"/>
    <property type="match status" value="2"/>
</dbReference>
<evidence type="ECO:0000256" key="1">
    <source>
        <dbReference type="ARBA" id="ARBA00022737"/>
    </source>
</evidence>
<dbReference type="CDD" id="cd00276">
    <property type="entry name" value="C2B_Synaptotagmin"/>
    <property type="match status" value="1"/>
</dbReference>
<dbReference type="EMBL" id="JARPUR010000001">
    <property type="protein sequence ID" value="KAK4887056.1"/>
    <property type="molecule type" value="Genomic_DNA"/>
</dbReference>
<feature type="compositionally biased region" description="Polar residues" evidence="2">
    <location>
        <begin position="130"/>
        <end position="139"/>
    </location>
</feature>
<keyword evidence="3" id="KW-0812">Transmembrane</keyword>
<accession>A0AAN7SDW7</accession>
<dbReference type="AlphaFoldDB" id="A0AAN7SDW7"/>
<reference evidence="6" key="1">
    <citation type="submission" date="2023-01" db="EMBL/GenBank/DDBJ databases">
        <title>Key to firefly adult light organ development and bioluminescence: homeobox transcription factors regulate luciferase expression and transportation to peroxisome.</title>
        <authorList>
            <person name="Fu X."/>
        </authorList>
    </citation>
    <scope>NUCLEOTIDE SEQUENCE [LARGE SCALE GENOMIC DNA]</scope>
</reference>
<dbReference type="Gene3D" id="2.60.40.150">
    <property type="entry name" value="C2 domain"/>
    <property type="match status" value="2"/>
</dbReference>
<sequence>MGTSCESFVLLVFLYQFSLKLRRSSKKILRMVASAVLGAAAGTGMALIVAMTIVIYRYYTLKRRDKEWGSLDRVAFPDKKSSKPVYAAVTQKEFNIAKEQHKIQPPQHVSSHALTAELLKTPLEVCQSTQPALQHQSKSYPGGQPPLCRTPSVSSQSSLESSASRQGHRGSSPQIRTYAPDGKARIFQHPEATHSSSYPLNNSSRSPSPLRTASLDIRYTSGGPIPLGGELRTPSPSQSSLASLTGGSASSTCNSPALASPRTSSMGRCLSPLLIPPRGHTPESGGPAPPASPLGAIQPDLYTRQDGPLFLGGSPRSGINMGRLHFRVKYDFDRSDLTVHLIEAHDLAGSDQGGFNDPYVKLSLLPEVDSRKRQTTIHRNDPNPFFDQHFKFPVSHDDLQYKTLILQVFDYDRFSRNDIIGEVRMSMDEYDVTSSIEVWGEIIKNKKPPEELQEVLLSLSYLPSAERLTVVLLKARNLFLPQDKESVDPIVKVYLLVSGKRVKKKKTAARKNTRNPVWNEALSFSLSSSNLSNAAIEVCIIDQGNDLIASNPLIGCCLIGPRESGPEKDHWQDMMQSPRKAVACWHTLR</sequence>
<dbReference type="FunFam" id="2.60.40.150:FF:000179">
    <property type="entry name" value="synaptotagmin-5 isoform X2"/>
    <property type="match status" value="1"/>
</dbReference>
<keyword evidence="6" id="KW-1185">Reference proteome</keyword>
<evidence type="ECO:0000259" key="4">
    <source>
        <dbReference type="PROSITE" id="PS50004"/>
    </source>
</evidence>
<evidence type="ECO:0000313" key="5">
    <source>
        <dbReference type="EMBL" id="KAK4887056.1"/>
    </source>
</evidence>